<dbReference type="PANTHER" id="PTHR12422">
    <property type="entry name" value="GH09096P"/>
    <property type="match status" value="1"/>
</dbReference>
<dbReference type="RefSeq" id="XP_022092635.1">
    <property type="nucleotide sequence ID" value="XM_022236943.1"/>
</dbReference>
<evidence type="ECO:0000256" key="1">
    <source>
        <dbReference type="ARBA" id="ARBA00004635"/>
    </source>
</evidence>
<keyword evidence="4" id="KW-0449">Lipoprotein</keyword>
<dbReference type="Proteomes" id="UP000694845">
    <property type="component" value="Unplaced"/>
</dbReference>
<accession>A0A8B7YJP1</accession>
<dbReference type="OMA" id="PSETDIW"/>
<evidence type="ECO:0000256" key="2">
    <source>
        <dbReference type="ARBA" id="ARBA00005778"/>
    </source>
</evidence>
<dbReference type="OrthoDB" id="60973at2759"/>
<dbReference type="Pfam" id="PF07159">
    <property type="entry name" value="CYRIA-B_Rac1-bd"/>
    <property type="match status" value="1"/>
</dbReference>
<feature type="domain" description="CYRIA/CYRIB Rac1 binding" evidence="5">
    <location>
        <begin position="17"/>
        <end position="320"/>
    </location>
</feature>
<keyword evidence="3" id="KW-0472">Membrane</keyword>
<evidence type="ECO:0000256" key="4">
    <source>
        <dbReference type="ARBA" id="ARBA00023288"/>
    </source>
</evidence>
<reference evidence="7" key="1">
    <citation type="submission" date="2025-08" db="UniProtKB">
        <authorList>
            <consortium name="RefSeq"/>
        </authorList>
    </citation>
    <scope>IDENTIFICATION</scope>
</reference>
<evidence type="ECO:0000259" key="5">
    <source>
        <dbReference type="Pfam" id="PF07159"/>
    </source>
</evidence>
<comment type="similarity">
    <text evidence="2">Belongs to the CYRI family.</text>
</comment>
<sequence length="326" mass="37439">MGNLLLKLRGPQDDDPQIFIDFEKAEPKEDEDEVYSMVEDVLREADEILKDLQHYGGAGESIRTAICNPRNEDMQQKAWADVCPLVARLKRYFEYSQKIEKALRPLLQALCADVDMKPAEHLDRHQALAKQFARILHFTLKFDDLKMTNPSIQNDFSYYRRTLSRIKMQDSDQGQNRTYAVNNEMANRMSLFLAEACPMLKILSDSTTKFVTECKQVPVENTTDVLSTMVSVCKLMIAKSEHYCKFQNEDTALFCMRIMVGLIILYDHVHPVGAFDKKSSIDVKSCIKVLKDQSPNELESLMNALRYNSKHFNDETTPCSTRALLT</sequence>
<proteinExistence type="inferred from homology"/>
<dbReference type="GO" id="GO:0030833">
    <property type="term" value="P:regulation of actin filament polymerization"/>
    <property type="evidence" value="ECO:0007669"/>
    <property type="project" value="InterPro"/>
</dbReference>
<evidence type="ECO:0000313" key="6">
    <source>
        <dbReference type="Proteomes" id="UP000694845"/>
    </source>
</evidence>
<dbReference type="KEGG" id="aplc:110980339"/>
<dbReference type="GeneID" id="110980339"/>
<dbReference type="GO" id="GO:0031267">
    <property type="term" value="F:small GTPase binding"/>
    <property type="evidence" value="ECO:0007669"/>
    <property type="project" value="InterPro"/>
</dbReference>
<dbReference type="InterPro" id="IPR039789">
    <property type="entry name" value="CYRI"/>
</dbReference>
<gene>
    <name evidence="7" type="primary">LOC110980339</name>
</gene>
<keyword evidence="6" id="KW-1185">Reference proteome</keyword>
<evidence type="ECO:0000256" key="3">
    <source>
        <dbReference type="ARBA" id="ARBA00023136"/>
    </source>
</evidence>
<dbReference type="GO" id="GO:0016020">
    <property type="term" value="C:membrane"/>
    <property type="evidence" value="ECO:0007669"/>
    <property type="project" value="UniProtKB-SubCell"/>
</dbReference>
<protein>
    <submittedName>
        <fullName evidence="7">Protein FAM49B-like</fullName>
    </submittedName>
</protein>
<name>A0A8B7YJP1_ACAPL</name>
<dbReference type="InterPro" id="IPR009828">
    <property type="entry name" value="CYRIA/CYRIB_Rac1-bd"/>
</dbReference>
<evidence type="ECO:0000313" key="7">
    <source>
        <dbReference type="RefSeq" id="XP_022092635.1"/>
    </source>
</evidence>
<organism evidence="6 7">
    <name type="scientific">Acanthaster planci</name>
    <name type="common">Crown-of-thorns starfish</name>
    <dbReference type="NCBI Taxonomy" id="133434"/>
    <lineage>
        <taxon>Eukaryota</taxon>
        <taxon>Metazoa</taxon>
        <taxon>Echinodermata</taxon>
        <taxon>Eleutherozoa</taxon>
        <taxon>Asterozoa</taxon>
        <taxon>Asteroidea</taxon>
        <taxon>Valvatacea</taxon>
        <taxon>Valvatida</taxon>
        <taxon>Acanthasteridae</taxon>
        <taxon>Acanthaster</taxon>
    </lineage>
</organism>
<dbReference type="AlphaFoldDB" id="A0A8B7YJP1"/>
<comment type="subcellular location">
    <subcellularLocation>
        <location evidence="1">Membrane</location>
        <topology evidence="1">Lipid-anchor</topology>
    </subcellularLocation>
</comment>